<reference evidence="1 2" key="1">
    <citation type="submission" date="2019-09" db="EMBL/GenBank/DDBJ databases">
        <title>Actinomadura physcomitrii sp. nov., a novel actinomycete isolated from moss [Physcomitrium sphaericum (Ludw) Fuernr].</title>
        <authorList>
            <person name="Zhuang X."/>
            <person name="Liu C."/>
        </authorList>
    </citation>
    <scope>NUCLEOTIDE SEQUENCE [LARGE SCALE GENOMIC DNA]</scope>
    <source>
        <strain evidence="1 2">HMC1</strain>
    </source>
</reference>
<dbReference type="EMBL" id="WBMT01000025">
    <property type="protein sequence ID" value="KAB2341515.1"/>
    <property type="molecule type" value="Genomic_DNA"/>
</dbReference>
<sequence length="102" mass="10801">MSTLTAFPRTPGPGAGQGVWARLVPVLRGVWAVLALFAAWLDEQVTALAGIAPLGPRLRSLGEAIADQYRLGRADATDCDLDVIDVEVIEDVFTPDEQQGAA</sequence>
<dbReference type="OrthoDB" id="9798772at2"/>
<keyword evidence="2" id="KW-1185">Reference proteome</keyword>
<proteinExistence type="predicted"/>
<dbReference type="AlphaFoldDB" id="A0A6H9YJH7"/>
<accession>A0A6H9YJH7</accession>
<dbReference type="Proteomes" id="UP000468735">
    <property type="component" value="Unassembled WGS sequence"/>
</dbReference>
<evidence type="ECO:0000313" key="2">
    <source>
        <dbReference type="Proteomes" id="UP000468735"/>
    </source>
</evidence>
<name>A0A6H9YJH7_9ACTN</name>
<evidence type="ECO:0000313" key="1">
    <source>
        <dbReference type="EMBL" id="KAB2341515.1"/>
    </source>
</evidence>
<organism evidence="1 2">
    <name type="scientific">Actinomadura rudentiformis</name>
    <dbReference type="NCBI Taxonomy" id="359158"/>
    <lineage>
        <taxon>Bacteria</taxon>
        <taxon>Bacillati</taxon>
        <taxon>Actinomycetota</taxon>
        <taxon>Actinomycetes</taxon>
        <taxon>Streptosporangiales</taxon>
        <taxon>Thermomonosporaceae</taxon>
        <taxon>Actinomadura</taxon>
    </lineage>
</organism>
<protein>
    <submittedName>
        <fullName evidence="1">Uncharacterized protein</fullName>
    </submittedName>
</protein>
<gene>
    <name evidence="1" type="ORF">F8566_40945</name>
</gene>
<comment type="caution">
    <text evidence="1">The sequence shown here is derived from an EMBL/GenBank/DDBJ whole genome shotgun (WGS) entry which is preliminary data.</text>
</comment>
<dbReference type="RefSeq" id="WP_151568224.1">
    <property type="nucleotide sequence ID" value="NZ_WBMT01000025.1"/>
</dbReference>